<organism evidence="2 3">
    <name type="scientific">Liparis tanakae</name>
    <name type="common">Tanaka's snailfish</name>
    <dbReference type="NCBI Taxonomy" id="230148"/>
    <lineage>
        <taxon>Eukaryota</taxon>
        <taxon>Metazoa</taxon>
        <taxon>Chordata</taxon>
        <taxon>Craniata</taxon>
        <taxon>Vertebrata</taxon>
        <taxon>Euteleostomi</taxon>
        <taxon>Actinopterygii</taxon>
        <taxon>Neopterygii</taxon>
        <taxon>Teleostei</taxon>
        <taxon>Neoteleostei</taxon>
        <taxon>Acanthomorphata</taxon>
        <taxon>Eupercaria</taxon>
        <taxon>Perciformes</taxon>
        <taxon>Cottioidei</taxon>
        <taxon>Cottales</taxon>
        <taxon>Liparidae</taxon>
        <taxon>Liparis</taxon>
    </lineage>
</organism>
<sequence length="102" mass="11740">MPHKYSKHQNQMLVGDILLSFIFTACVSMSGKRLLVVLLCFWRCGGCGWTSGTLQVLLQMHLVNRKRSFCRRHVVYITERPVKAHGVTQNARPRFFCASQDK</sequence>
<dbReference type="EMBL" id="SRLO01014711">
    <property type="protein sequence ID" value="TNN24650.1"/>
    <property type="molecule type" value="Genomic_DNA"/>
</dbReference>
<keyword evidence="3" id="KW-1185">Reference proteome</keyword>
<gene>
    <name evidence="2" type="ORF">EYF80_065223</name>
</gene>
<accession>A0A4Z2E7V4</accession>
<keyword evidence="1" id="KW-0812">Transmembrane</keyword>
<comment type="caution">
    <text evidence="2">The sequence shown here is derived from an EMBL/GenBank/DDBJ whole genome shotgun (WGS) entry which is preliminary data.</text>
</comment>
<evidence type="ECO:0000313" key="2">
    <source>
        <dbReference type="EMBL" id="TNN24650.1"/>
    </source>
</evidence>
<dbReference type="AlphaFoldDB" id="A0A4Z2E7V4"/>
<reference evidence="2 3" key="1">
    <citation type="submission" date="2019-03" db="EMBL/GenBank/DDBJ databases">
        <title>First draft genome of Liparis tanakae, snailfish: a comprehensive survey of snailfish specific genes.</title>
        <authorList>
            <person name="Kim W."/>
            <person name="Song I."/>
            <person name="Jeong J.-H."/>
            <person name="Kim D."/>
            <person name="Kim S."/>
            <person name="Ryu S."/>
            <person name="Song J.Y."/>
            <person name="Lee S.K."/>
        </authorList>
    </citation>
    <scope>NUCLEOTIDE SEQUENCE [LARGE SCALE GENOMIC DNA]</scope>
    <source>
        <tissue evidence="2">Muscle</tissue>
    </source>
</reference>
<keyword evidence="1" id="KW-1133">Transmembrane helix</keyword>
<protein>
    <submittedName>
        <fullName evidence="2">Uncharacterized protein</fullName>
    </submittedName>
</protein>
<dbReference type="Proteomes" id="UP000314294">
    <property type="component" value="Unassembled WGS sequence"/>
</dbReference>
<evidence type="ECO:0000313" key="3">
    <source>
        <dbReference type="Proteomes" id="UP000314294"/>
    </source>
</evidence>
<keyword evidence="1" id="KW-0472">Membrane</keyword>
<feature type="transmembrane region" description="Helical" evidence="1">
    <location>
        <begin position="12"/>
        <end position="30"/>
    </location>
</feature>
<name>A0A4Z2E7V4_9TELE</name>
<evidence type="ECO:0000256" key="1">
    <source>
        <dbReference type="SAM" id="Phobius"/>
    </source>
</evidence>
<proteinExistence type="predicted"/>